<gene>
    <name evidence="7" type="ORF">HOV93_17570</name>
</gene>
<dbReference type="InterPro" id="IPR055557">
    <property type="entry name" value="DUF7133"/>
</dbReference>
<proteinExistence type="predicted"/>
<accession>A0A7V9A744</accession>
<keyword evidence="3 4" id="KW-0408">Iron</keyword>
<dbReference type="AlphaFoldDB" id="A0A7V9A744"/>
<dbReference type="NCBIfam" id="TIGR02604">
    <property type="entry name" value="Piru_Ver_Nterm"/>
    <property type="match status" value="1"/>
</dbReference>
<comment type="caution">
    <text evidence="7">The sequence shown here is derived from an EMBL/GenBank/DDBJ whole genome shotgun (WGS) entry which is preliminary data.</text>
</comment>
<dbReference type="Proteomes" id="UP000551616">
    <property type="component" value="Unassembled WGS sequence"/>
</dbReference>
<evidence type="ECO:0000313" key="8">
    <source>
        <dbReference type="Proteomes" id="UP000551616"/>
    </source>
</evidence>
<reference evidence="7 8" key="1">
    <citation type="submission" date="2020-05" db="EMBL/GenBank/DDBJ databases">
        <title>Bremerella alba sp. nov., a novel planctomycete isolated from the surface of the macroalga Fucus spiralis.</title>
        <authorList>
            <person name="Godinho O."/>
            <person name="Botelho R."/>
            <person name="Albuquerque L."/>
            <person name="Wiegand S."/>
            <person name="Da Costa M.S."/>
            <person name="Lobo-Da-Cunha A."/>
            <person name="Jogler C."/>
            <person name="Lage O.M."/>
        </authorList>
    </citation>
    <scope>NUCLEOTIDE SEQUENCE [LARGE SCALE GENOMIC DNA]</scope>
    <source>
        <strain evidence="7 8">FF15</strain>
    </source>
</reference>
<dbReference type="PANTHER" id="PTHR33546:SF1">
    <property type="entry name" value="LARGE, MULTIFUNCTIONAL SECRETED PROTEIN"/>
    <property type="match status" value="1"/>
</dbReference>
<dbReference type="InterPro" id="IPR036909">
    <property type="entry name" value="Cyt_c-like_dom_sf"/>
</dbReference>
<dbReference type="InterPro" id="IPR013428">
    <property type="entry name" value="Membrane-bound_put_N"/>
</dbReference>
<feature type="signal peptide" evidence="5">
    <location>
        <begin position="1"/>
        <end position="16"/>
    </location>
</feature>
<name>A0A7V9A744_9BACT</name>
<dbReference type="GO" id="GO:0046872">
    <property type="term" value="F:metal ion binding"/>
    <property type="evidence" value="ECO:0007669"/>
    <property type="project" value="UniProtKB-KW"/>
</dbReference>
<dbReference type="Gene3D" id="1.10.760.10">
    <property type="entry name" value="Cytochrome c-like domain"/>
    <property type="match status" value="1"/>
</dbReference>
<dbReference type="SUPFAM" id="SSF46626">
    <property type="entry name" value="Cytochrome c"/>
    <property type="match status" value="1"/>
</dbReference>
<evidence type="ECO:0000256" key="2">
    <source>
        <dbReference type="ARBA" id="ARBA00022723"/>
    </source>
</evidence>
<organism evidence="7 8">
    <name type="scientific">Bremerella alba</name>
    <dbReference type="NCBI Taxonomy" id="980252"/>
    <lineage>
        <taxon>Bacteria</taxon>
        <taxon>Pseudomonadati</taxon>
        <taxon>Planctomycetota</taxon>
        <taxon>Planctomycetia</taxon>
        <taxon>Pirellulales</taxon>
        <taxon>Pirellulaceae</taxon>
        <taxon>Bremerella</taxon>
    </lineage>
</organism>
<keyword evidence="1 4" id="KW-0349">Heme</keyword>
<dbReference type="InterPro" id="IPR011042">
    <property type="entry name" value="6-blade_b-propeller_TolB-like"/>
</dbReference>
<feature type="chain" id="PRO_5030657008" description="Cytochrome c domain-containing protein" evidence="5">
    <location>
        <begin position="17"/>
        <end position="1058"/>
    </location>
</feature>
<dbReference type="Gene3D" id="2.120.10.30">
    <property type="entry name" value="TolB, C-terminal domain"/>
    <property type="match status" value="1"/>
</dbReference>
<dbReference type="SUPFAM" id="SSF50952">
    <property type="entry name" value="Soluble quinoprotein glucose dehydrogenase"/>
    <property type="match status" value="1"/>
</dbReference>
<evidence type="ECO:0000256" key="5">
    <source>
        <dbReference type="SAM" id="SignalP"/>
    </source>
</evidence>
<dbReference type="InterPro" id="IPR013427">
    <property type="entry name" value="Haem-bd_dom_put"/>
</dbReference>
<evidence type="ECO:0000256" key="3">
    <source>
        <dbReference type="ARBA" id="ARBA00023004"/>
    </source>
</evidence>
<evidence type="ECO:0000256" key="1">
    <source>
        <dbReference type="ARBA" id="ARBA00022617"/>
    </source>
</evidence>
<keyword evidence="5" id="KW-0732">Signal</keyword>
<dbReference type="InterPro" id="IPR011041">
    <property type="entry name" value="Quinoprot_gluc/sorb_DH_b-prop"/>
</dbReference>
<protein>
    <recommendedName>
        <fullName evidence="6">Cytochrome c domain-containing protein</fullName>
    </recommendedName>
</protein>
<sequence>MRSLFILLLFAAPVLADFPEIHNSERDKEAQPMPPKEAADSFEVPEGFNVEVVFAEPDVQNPIAMTWDAQGRLWVAENYTYDQPSMRFDRSLRDRVLFFEDTDHDGKLDKRNVFVDDVQLLTSVEVGLGGVWLMCPPQVLFIPDANHDGTPDGPAEVVLDGFTVAKDNYHNFANGLRFGPDGWLYGRCGHSCPGLIGVPGTPDDRRQPIDGGIWRYHPQTKHVEVLTCGTTNPWGHDWDEHGELFFINTVNGHLWHAIPGAHFKQAFTLDKNPHVYELIDHHADHWHFDTTGRWQDSRAGAANEFGGGHAHVGMMIYQGTNWPESYRGNLFTVNMHGMRVNQEILEREGSGYVGKHGKDILISSDPFFRGMELSTAPDGSVYIIDWSDTGECHDHTGVHRTSGRIYRVSYDAANKVPRPPAGESYFMNPMVQQIDNNWAPRMARIVLQEKYLAGEDMGPLAVLLKQMVLEETPEQGLTSQEKHDRNRLRYLWTLHVIGGTDEDLLVKLLDDKNEHIRSWAIRLLTEQWPLDGILGSVPYDDEAQRVVADRAQQLLPKLTMMAKTDKSGLVLLTLASTLHRLPVYFRSQLATELVKHAQYADDHNLPLMTWYGLIPVASQPSTPFKSRAGTVQATVAREPGMKPDGLVNVAIASTWPITTKLIARRLSEEMDKNPIPINKLIVATKSFDATKVNDVLSGMSEALRGWSKAPKPKDWDALVASLDETESQPIQQKLRELGALFGDGRALDELRKLAMSGDVDMQIRQSALASLIEAKPDDLREICEKLVTTSNLNIVAARGLTLFDDPASAKLLVDNYRRFREPQRPEVIAMLLSRPTSSNVLLDALEKNRIRKSDVTAFHVRQMRNLGDEALSKRVNEVWGEVRESSEEKQKAMAYWKDRLTEETLEKASMGKGRVVFEGLCAKCHRLYGEGSNIGPDLTGSNRSNLDYLLQNIIDPSAIVSADYRMTVLQLEDGRVLSGIIAEQTDRTLTLQTPTDRVTVEKEGIEAQKKTAFSPMPDLQLGAEPNQPGGLLTDEQFVDLISYLKNPAQVPLPEKAGE</sequence>
<dbReference type="PROSITE" id="PS51007">
    <property type="entry name" value="CYTC"/>
    <property type="match status" value="1"/>
</dbReference>
<dbReference type="NCBIfam" id="TIGR02603">
    <property type="entry name" value="CxxCH_TIGR02603"/>
    <property type="match status" value="1"/>
</dbReference>
<keyword evidence="8" id="KW-1185">Reference proteome</keyword>
<dbReference type="GO" id="GO:0020037">
    <property type="term" value="F:heme binding"/>
    <property type="evidence" value="ECO:0007669"/>
    <property type="project" value="InterPro"/>
</dbReference>
<dbReference type="Pfam" id="PF23500">
    <property type="entry name" value="DUF7133"/>
    <property type="match status" value="1"/>
</dbReference>
<dbReference type="PANTHER" id="PTHR33546">
    <property type="entry name" value="LARGE, MULTIFUNCTIONAL SECRETED PROTEIN-RELATED"/>
    <property type="match status" value="1"/>
</dbReference>
<dbReference type="InterPro" id="IPR009056">
    <property type="entry name" value="Cyt_c-like_dom"/>
</dbReference>
<dbReference type="RefSeq" id="WP_207396053.1">
    <property type="nucleotide sequence ID" value="NZ_JABRWO010000004.1"/>
</dbReference>
<dbReference type="GO" id="GO:0009055">
    <property type="term" value="F:electron transfer activity"/>
    <property type="evidence" value="ECO:0007669"/>
    <property type="project" value="InterPro"/>
</dbReference>
<keyword evidence="2 4" id="KW-0479">Metal-binding</keyword>
<feature type="domain" description="Cytochrome c" evidence="6">
    <location>
        <begin position="908"/>
        <end position="1048"/>
    </location>
</feature>
<evidence type="ECO:0000256" key="4">
    <source>
        <dbReference type="PROSITE-ProRule" id="PRU00433"/>
    </source>
</evidence>
<evidence type="ECO:0000313" key="7">
    <source>
        <dbReference type="EMBL" id="MBA2114591.1"/>
    </source>
</evidence>
<dbReference type="EMBL" id="JABRWO010000004">
    <property type="protein sequence ID" value="MBA2114591.1"/>
    <property type="molecule type" value="Genomic_DNA"/>
</dbReference>
<evidence type="ECO:0000259" key="6">
    <source>
        <dbReference type="PROSITE" id="PS51007"/>
    </source>
</evidence>